<dbReference type="GO" id="GO:0046872">
    <property type="term" value="F:metal ion binding"/>
    <property type="evidence" value="ECO:0007669"/>
    <property type="project" value="UniProtKB-KW"/>
</dbReference>
<keyword evidence="5" id="KW-0031">Aminopeptidase</keyword>
<comment type="cofactor">
    <cofactor evidence="2">
        <name>Mg(2+)</name>
        <dbReference type="ChEBI" id="CHEBI:18420"/>
    </cofactor>
</comment>
<dbReference type="GO" id="GO:0004177">
    <property type="term" value="F:aminopeptidase activity"/>
    <property type="evidence" value="ECO:0007669"/>
    <property type="project" value="UniProtKB-KW"/>
</dbReference>
<dbReference type="Pfam" id="PF02073">
    <property type="entry name" value="Peptidase_M29"/>
    <property type="match status" value="1"/>
</dbReference>
<dbReference type="Proteomes" id="UP000050398">
    <property type="component" value="Unassembled WGS sequence"/>
</dbReference>
<dbReference type="Gene3D" id="3.40.1830.10">
    <property type="entry name" value="Thermophilic metalloprotease (M29)"/>
    <property type="match status" value="1"/>
</dbReference>
<organism evidence="11 12">
    <name type="scientific">Rossellomorea vietnamensis</name>
    <dbReference type="NCBI Taxonomy" id="218284"/>
    <lineage>
        <taxon>Bacteria</taxon>
        <taxon>Bacillati</taxon>
        <taxon>Bacillota</taxon>
        <taxon>Bacilli</taxon>
        <taxon>Bacillales</taxon>
        <taxon>Bacillaceae</taxon>
        <taxon>Rossellomorea</taxon>
    </lineage>
</organism>
<reference evidence="11 12" key="1">
    <citation type="submission" date="2015-08" db="EMBL/GenBank/DDBJ databases">
        <title>Draft Genome Sequence of Bacillus vietnamensis UCD-SED5.</title>
        <authorList>
            <person name="Lee R.D."/>
            <person name="Jospin G."/>
            <person name="Lang J.M."/>
            <person name="Coil D.A."/>
            <person name="Eisen J.A."/>
        </authorList>
    </citation>
    <scope>NUCLEOTIDE SEQUENCE [LARGE SCALE GENOMIC DNA]</scope>
    <source>
        <strain evidence="11 12">UCD-SED5</strain>
    </source>
</reference>
<evidence type="ECO:0000256" key="7">
    <source>
        <dbReference type="ARBA" id="ARBA00022723"/>
    </source>
</evidence>
<evidence type="ECO:0000256" key="5">
    <source>
        <dbReference type="ARBA" id="ARBA00022438"/>
    </source>
</evidence>
<dbReference type="InterPro" id="IPR052170">
    <property type="entry name" value="M29_Exopeptidase"/>
</dbReference>
<dbReference type="PANTHER" id="PTHR34448">
    <property type="entry name" value="AMINOPEPTIDASE"/>
    <property type="match status" value="1"/>
</dbReference>
<dbReference type="OrthoDB" id="9803993at2"/>
<evidence type="ECO:0000256" key="9">
    <source>
        <dbReference type="ARBA" id="ARBA00023049"/>
    </source>
</evidence>
<keyword evidence="7" id="KW-0479">Metal-binding</keyword>
<keyword evidence="9" id="KW-0482">Metalloprotease</keyword>
<evidence type="ECO:0000256" key="6">
    <source>
        <dbReference type="ARBA" id="ARBA00022670"/>
    </source>
</evidence>
<evidence type="ECO:0000313" key="11">
    <source>
        <dbReference type="EMBL" id="KPL59980.1"/>
    </source>
</evidence>
<evidence type="ECO:0000256" key="3">
    <source>
        <dbReference type="ARBA" id="ARBA00001947"/>
    </source>
</evidence>
<protein>
    <submittedName>
        <fullName evidence="11">Peptidase M29</fullName>
    </submittedName>
</protein>
<gene>
    <name evidence="11" type="ORF">AM506_07850</name>
</gene>
<comment type="caution">
    <text evidence="11">The sequence shown here is derived from an EMBL/GenBank/DDBJ whole genome shotgun (WGS) entry which is preliminary data.</text>
</comment>
<dbReference type="RefSeq" id="WP_060671947.1">
    <property type="nucleotide sequence ID" value="NZ_LIXZ01000005.1"/>
</dbReference>
<feature type="coiled-coil region" evidence="10">
    <location>
        <begin position="179"/>
        <end position="206"/>
    </location>
</feature>
<evidence type="ECO:0000256" key="4">
    <source>
        <dbReference type="ARBA" id="ARBA00008236"/>
    </source>
</evidence>
<accession>A0A0P6WUT0</accession>
<dbReference type="AlphaFoldDB" id="A0A0P6WUT0"/>
<sequence length="410" mass="45869">MNQSFERNLGRYADLIVEVGLNLQKGQELMISAPITSYEFVRLITEKAYEAGALNVLTDFYDDELKKIRLEKSAEDGLKAFPDWKAKGYIEMAENNVALLNLAAPNPSLLRDSDPSRVAILNKTSAEAMKDFSAYIGGGKISWLIAAIPTLEWARTVFPDLSQEDAFSKLWENIFYTTRTDQENTVELWEAHIDNLNKNAKRLNEGKYKKLHYKGPGTDLTIKFHPKTKWISAQFTNDKGIPFVPNLPTEEVFSIPDKYGVNGVVSSTKPLNYSGTLIKNFSLTFKEGKVIDYSAEEGYETLKNLLETDEGASYLGEIALVPHDSPISNTNIVFNNTLFDENASCHIALGRALSVCVEDGKTMTREQLQEIGFNESMIHVDFMIGSSQLDIDGEKADGTMEPIFKAGDWV</sequence>
<dbReference type="SUPFAM" id="SSF144052">
    <property type="entry name" value="Thermophilic metalloprotease-like"/>
    <property type="match status" value="1"/>
</dbReference>
<keyword evidence="8" id="KW-0378">Hydrolase</keyword>
<dbReference type="PATRIC" id="fig|218284.4.peg.3185"/>
<dbReference type="InterPro" id="IPR035097">
    <property type="entry name" value="M29_N-terminal"/>
</dbReference>
<dbReference type="GO" id="GO:0006508">
    <property type="term" value="P:proteolysis"/>
    <property type="evidence" value="ECO:0007669"/>
    <property type="project" value="UniProtKB-KW"/>
</dbReference>
<comment type="cofactor">
    <cofactor evidence="3">
        <name>Zn(2+)</name>
        <dbReference type="ChEBI" id="CHEBI:29105"/>
    </cofactor>
</comment>
<name>A0A0P6WUT0_9BACI</name>
<evidence type="ECO:0000256" key="1">
    <source>
        <dbReference type="ARBA" id="ARBA00001941"/>
    </source>
</evidence>
<dbReference type="PANTHER" id="PTHR34448:SF3">
    <property type="entry name" value="AMINOPEPTIDASE AMPS"/>
    <property type="match status" value="1"/>
</dbReference>
<proteinExistence type="inferred from homology"/>
<keyword evidence="10" id="KW-0175">Coiled coil</keyword>
<dbReference type="eggNOG" id="COG2309">
    <property type="taxonomic scope" value="Bacteria"/>
</dbReference>
<keyword evidence="6" id="KW-0645">Protease</keyword>
<comment type="cofactor">
    <cofactor evidence="1">
        <name>Co(2+)</name>
        <dbReference type="ChEBI" id="CHEBI:48828"/>
    </cofactor>
</comment>
<evidence type="ECO:0000256" key="10">
    <source>
        <dbReference type="SAM" id="Coils"/>
    </source>
</evidence>
<evidence type="ECO:0000256" key="2">
    <source>
        <dbReference type="ARBA" id="ARBA00001946"/>
    </source>
</evidence>
<dbReference type="InterPro" id="IPR000787">
    <property type="entry name" value="Peptidase_M29"/>
</dbReference>
<evidence type="ECO:0000313" key="12">
    <source>
        <dbReference type="Proteomes" id="UP000050398"/>
    </source>
</evidence>
<dbReference type="GO" id="GO:0008237">
    <property type="term" value="F:metallopeptidase activity"/>
    <property type="evidence" value="ECO:0007669"/>
    <property type="project" value="UniProtKB-KW"/>
</dbReference>
<dbReference type="EMBL" id="LIXZ01000005">
    <property type="protein sequence ID" value="KPL59980.1"/>
    <property type="molecule type" value="Genomic_DNA"/>
</dbReference>
<evidence type="ECO:0000256" key="8">
    <source>
        <dbReference type="ARBA" id="ARBA00022801"/>
    </source>
</evidence>
<dbReference type="PRINTS" id="PR00919">
    <property type="entry name" value="THERMOPTASE"/>
</dbReference>
<comment type="similarity">
    <text evidence="4">Belongs to the peptidase M29 family.</text>
</comment>